<gene>
    <name evidence="1" type="ORF">OsJ_24363</name>
</gene>
<reference evidence="1" key="1">
    <citation type="journal article" date="2005" name="PLoS Biol.">
        <title>The genomes of Oryza sativa: a history of duplications.</title>
        <authorList>
            <person name="Yu J."/>
            <person name="Wang J."/>
            <person name="Lin W."/>
            <person name="Li S."/>
            <person name="Li H."/>
            <person name="Zhou J."/>
            <person name="Ni P."/>
            <person name="Dong W."/>
            <person name="Hu S."/>
            <person name="Zeng C."/>
            <person name="Zhang J."/>
            <person name="Zhang Y."/>
            <person name="Li R."/>
            <person name="Xu Z."/>
            <person name="Li S."/>
            <person name="Li X."/>
            <person name="Zheng H."/>
            <person name="Cong L."/>
            <person name="Lin L."/>
            <person name="Yin J."/>
            <person name="Geng J."/>
            <person name="Li G."/>
            <person name="Shi J."/>
            <person name="Liu J."/>
            <person name="Lv H."/>
            <person name="Li J."/>
            <person name="Wang J."/>
            <person name="Deng Y."/>
            <person name="Ran L."/>
            <person name="Shi X."/>
            <person name="Wang X."/>
            <person name="Wu Q."/>
            <person name="Li C."/>
            <person name="Ren X."/>
            <person name="Wang J."/>
            <person name="Wang X."/>
            <person name="Li D."/>
            <person name="Liu D."/>
            <person name="Zhang X."/>
            <person name="Ji Z."/>
            <person name="Zhao W."/>
            <person name="Sun Y."/>
            <person name="Zhang Z."/>
            <person name="Bao J."/>
            <person name="Han Y."/>
            <person name="Dong L."/>
            <person name="Ji J."/>
            <person name="Chen P."/>
            <person name="Wu S."/>
            <person name="Liu J."/>
            <person name="Xiao Y."/>
            <person name="Bu D."/>
            <person name="Tan J."/>
            <person name="Yang L."/>
            <person name="Ye C."/>
            <person name="Zhang J."/>
            <person name="Xu J."/>
            <person name="Zhou Y."/>
            <person name="Yu Y."/>
            <person name="Zhang B."/>
            <person name="Zhuang S."/>
            <person name="Wei H."/>
            <person name="Liu B."/>
            <person name="Lei M."/>
            <person name="Yu H."/>
            <person name="Li Y."/>
            <person name="Xu H."/>
            <person name="Wei S."/>
            <person name="He X."/>
            <person name="Fang L."/>
            <person name="Zhang Z."/>
            <person name="Zhang Y."/>
            <person name="Huang X."/>
            <person name="Su Z."/>
            <person name="Tong W."/>
            <person name="Li J."/>
            <person name="Tong Z."/>
            <person name="Li S."/>
            <person name="Ye J."/>
            <person name="Wang L."/>
            <person name="Fang L."/>
            <person name="Lei T."/>
            <person name="Chen C."/>
            <person name="Chen H."/>
            <person name="Xu Z."/>
            <person name="Li H."/>
            <person name="Huang H."/>
            <person name="Zhang F."/>
            <person name="Xu H."/>
            <person name="Li N."/>
            <person name="Zhao C."/>
            <person name="Li S."/>
            <person name="Dong L."/>
            <person name="Huang Y."/>
            <person name="Li L."/>
            <person name="Xi Y."/>
            <person name="Qi Q."/>
            <person name="Li W."/>
            <person name="Zhang B."/>
            <person name="Hu W."/>
            <person name="Zhang Y."/>
            <person name="Tian X."/>
            <person name="Jiao Y."/>
            <person name="Liang X."/>
            <person name="Jin J."/>
            <person name="Gao L."/>
            <person name="Zheng W."/>
            <person name="Hao B."/>
            <person name="Liu S."/>
            <person name="Wang W."/>
            <person name="Yuan L."/>
            <person name="Cao M."/>
            <person name="McDermott J."/>
            <person name="Samudrala R."/>
            <person name="Wang J."/>
            <person name="Wong G.K."/>
            <person name="Yang H."/>
        </authorList>
    </citation>
    <scope>NUCLEOTIDE SEQUENCE [LARGE SCALE GENOMIC DNA]</scope>
</reference>
<accession>B9FXE3</accession>
<protein>
    <submittedName>
        <fullName evidence="1">Uncharacterized protein</fullName>
    </submittedName>
</protein>
<name>B9FXE3_ORYSJ</name>
<organism evidence="1">
    <name type="scientific">Oryza sativa subsp. japonica</name>
    <name type="common">Rice</name>
    <dbReference type="NCBI Taxonomy" id="39947"/>
    <lineage>
        <taxon>Eukaryota</taxon>
        <taxon>Viridiplantae</taxon>
        <taxon>Streptophyta</taxon>
        <taxon>Embryophyta</taxon>
        <taxon>Tracheophyta</taxon>
        <taxon>Spermatophyta</taxon>
        <taxon>Magnoliopsida</taxon>
        <taxon>Liliopsida</taxon>
        <taxon>Poales</taxon>
        <taxon>Poaceae</taxon>
        <taxon>BOP clade</taxon>
        <taxon>Oryzoideae</taxon>
        <taxon>Oryzeae</taxon>
        <taxon>Oryzinae</taxon>
        <taxon>Oryza</taxon>
        <taxon>Oryza sativa</taxon>
    </lineage>
</organism>
<evidence type="ECO:0000313" key="1">
    <source>
        <dbReference type="EMBL" id="EEE67230.1"/>
    </source>
</evidence>
<reference evidence="1" key="2">
    <citation type="submission" date="2008-12" db="EMBL/GenBank/DDBJ databases">
        <title>Improved gene annotation of the rice (Oryza sativa) genomes.</title>
        <authorList>
            <person name="Wang J."/>
            <person name="Li R."/>
            <person name="Fan W."/>
            <person name="Huang Q."/>
            <person name="Zhang J."/>
            <person name="Zhou Y."/>
            <person name="Hu Y."/>
            <person name="Zi S."/>
            <person name="Li J."/>
            <person name="Ni P."/>
            <person name="Zheng H."/>
            <person name="Zhang Y."/>
            <person name="Zhao M."/>
            <person name="Hao Q."/>
            <person name="McDermott J."/>
            <person name="Samudrala R."/>
            <person name="Kristiansen K."/>
            <person name="Wong G.K.-S."/>
        </authorList>
    </citation>
    <scope>NUCLEOTIDE SEQUENCE</scope>
</reference>
<sequence length="40" mass="4580">MAREGFWLRVNGEGGHSAEEKQCRKKCDVSNEVQCAMCYE</sequence>
<dbReference type="Proteomes" id="UP000007752">
    <property type="component" value="Chromosome 7"/>
</dbReference>
<proteinExistence type="predicted"/>
<dbReference type="AlphaFoldDB" id="B9FXE3"/>
<dbReference type="EMBL" id="CM000144">
    <property type="protein sequence ID" value="EEE67230.1"/>
    <property type="molecule type" value="Genomic_DNA"/>
</dbReference>